<dbReference type="Proteomes" id="UP000008315">
    <property type="component" value="Chromosome"/>
</dbReference>
<keyword evidence="10" id="KW-0575">Peroxidase</keyword>
<dbReference type="RefSeq" id="WP_014147880.1">
    <property type="nucleotide sequence ID" value="NC_016112.1"/>
</dbReference>
<dbReference type="GO" id="GO:0030313">
    <property type="term" value="C:cell envelope"/>
    <property type="evidence" value="ECO:0007669"/>
    <property type="project" value="UniProtKB-SubCell"/>
</dbReference>
<dbReference type="GO" id="GO:0004130">
    <property type="term" value="F:cytochrome-c peroxidase activity"/>
    <property type="evidence" value="ECO:0007669"/>
    <property type="project" value="TreeGrafter"/>
</dbReference>
<name>G4SX29_META2</name>
<evidence type="ECO:0000256" key="8">
    <source>
        <dbReference type="SAM" id="SignalP"/>
    </source>
</evidence>
<accession>G4SX29</accession>
<protein>
    <submittedName>
        <fullName evidence="10">Di-haem enzyme cytochrome c peroxidase/MauG domain</fullName>
        <ecNumber evidence="10">1.-.-.-</ecNumber>
    </submittedName>
</protein>
<dbReference type="Pfam" id="PF03150">
    <property type="entry name" value="CCP_MauG"/>
    <property type="match status" value="1"/>
</dbReference>
<proteinExistence type="predicted"/>
<dbReference type="STRING" id="1091494.MEALZ_1396"/>
<evidence type="ECO:0000256" key="1">
    <source>
        <dbReference type="ARBA" id="ARBA00004196"/>
    </source>
</evidence>
<dbReference type="HOGENOM" id="CLU_034652_5_0_6"/>
<dbReference type="InterPro" id="IPR009056">
    <property type="entry name" value="Cyt_c-like_dom"/>
</dbReference>
<feature type="domain" description="Cytochrome c" evidence="9">
    <location>
        <begin position="251"/>
        <end position="412"/>
    </location>
</feature>
<keyword evidence="11" id="KW-1185">Reference proteome</keyword>
<dbReference type="GO" id="GO:0009055">
    <property type="term" value="F:electron transfer activity"/>
    <property type="evidence" value="ECO:0007669"/>
    <property type="project" value="InterPro"/>
</dbReference>
<feature type="signal peptide" evidence="8">
    <location>
        <begin position="1"/>
        <end position="20"/>
    </location>
</feature>
<reference evidence="11" key="1">
    <citation type="journal article" date="2012" name="J. Bacteriol.">
        <title>Genome sequence of the haloalkaliphilic methanotrophic bacterium Methylomicrobium alcaliphilum 20Z.</title>
        <authorList>
            <person name="Vuilleumier S."/>
            <person name="Khmelenina V.N."/>
            <person name="Bringel F."/>
            <person name="Reshetnikov A.S."/>
            <person name="Lajus A."/>
            <person name="Mangenot S."/>
            <person name="Rouy Z."/>
            <person name="Op den Camp H.J."/>
            <person name="Jetten M.S."/>
            <person name="Dispirito A.A."/>
            <person name="Dunfield P."/>
            <person name="Klotz M.G."/>
            <person name="Semrau J.D."/>
            <person name="Stein L.Y."/>
            <person name="Barbe V."/>
            <person name="Medigue C."/>
            <person name="Trotsenko Y.A."/>
            <person name="Kalyuzhnaya M.G."/>
        </authorList>
    </citation>
    <scope>NUCLEOTIDE SEQUENCE [LARGE SCALE GENOMIC DNA]</scope>
    <source>
        <strain evidence="11">DSM 19304 / NCIMB 14124 / VKM B-2133 / 20Z</strain>
    </source>
</reference>
<dbReference type="EMBL" id="FO082060">
    <property type="protein sequence ID" value="CCE23084.1"/>
    <property type="molecule type" value="Genomic_DNA"/>
</dbReference>
<keyword evidence="4 8" id="KW-0732">Signal</keyword>
<dbReference type="SUPFAM" id="SSF46626">
    <property type="entry name" value="Cytochrome c"/>
    <property type="match status" value="2"/>
</dbReference>
<comment type="subcellular location">
    <subcellularLocation>
        <location evidence="1">Cell envelope</location>
    </subcellularLocation>
</comment>
<evidence type="ECO:0000313" key="10">
    <source>
        <dbReference type="EMBL" id="CCE23084.1"/>
    </source>
</evidence>
<dbReference type="InterPro" id="IPR051395">
    <property type="entry name" value="Cytochrome_c_Peroxidase/MauG"/>
</dbReference>
<gene>
    <name evidence="10" type="ordered locus">MEALZ_1396</name>
</gene>
<evidence type="ECO:0000313" key="11">
    <source>
        <dbReference type="Proteomes" id="UP000008315"/>
    </source>
</evidence>
<dbReference type="GO" id="GO:0020037">
    <property type="term" value="F:heme binding"/>
    <property type="evidence" value="ECO:0007669"/>
    <property type="project" value="InterPro"/>
</dbReference>
<dbReference type="EC" id="1.-.-.-" evidence="10"/>
<dbReference type="PROSITE" id="PS51007">
    <property type="entry name" value="CYTC"/>
    <property type="match status" value="1"/>
</dbReference>
<evidence type="ECO:0000256" key="2">
    <source>
        <dbReference type="ARBA" id="ARBA00022617"/>
    </source>
</evidence>
<keyword evidence="2 7" id="KW-0349">Heme</keyword>
<dbReference type="Gene3D" id="1.10.760.10">
    <property type="entry name" value="Cytochrome c-like domain"/>
    <property type="match status" value="2"/>
</dbReference>
<evidence type="ECO:0000256" key="5">
    <source>
        <dbReference type="ARBA" id="ARBA00023002"/>
    </source>
</evidence>
<dbReference type="InterPro" id="IPR004852">
    <property type="entry name" value="Di-haem_cyt_c_peroxidsae"/>
</dbReference>
<evidence type="ECO:0000256" key="4">
    <source>
        <dbReference type="ARBA" id="ARBA00022729"/>
    </source>
</evidence>
<organism evidence="10 11">
    <name type="scientific">Methylotuvimicrobium alcaliphilum (strain DSM 19304 / NCIMB 14124 / VKM B-2133 / 20Z)</name>
    <name type="common">Methylomicrobium alcaliphilum</name>
    <dbReference type="NCBI Taxonomy" id="1091494"/>
    <lineage>
        <taxon>Bacteria</taxon>
        <taxon>Pseudomonadati</taxon>
        <taxon>Pseudomonadota</taxon>
        <taxon>Gammaproteobacteria</taxon>
        <taxon>Methylococcales</taxon>
        <taxon>Methylococcaceae</taxon>
        <taxon>Methylotuvimicrobium</taxon>
    </lineage>
</organism>
<keyword evidence="5 10" id="KW-0560">Oxidoreductase</keyword>
<dbReference type="KEGG" id="mah:MEALZ_1396"/>
<dbReference type="GO" id="GO:0046872">
    <property type="term" value="F:metal ion binding"/>
    <property type="evidence" value="ECO:0007669"/>
    <property type="project" value="UniProtKB-KW"/>
</dbReference>
<dbReference type="AlphaFoldDB" id="G4SX29"/>
<keyword evidence="6 7" id="KW-0408">Iron</keyword>
<evidence type="ECO:0000256" key="3">
    <source>
        <dbReference type="ARBA" id="ARBA00022723"/>
    </source>
</evidence>
<keyword evidence="3 7" id="KW-0479">Metal-binding</keyword>
<dbReference type="PANTHER" id="PTHR30600">
    <property type="entry name" value="CYTOCHROME C PEROXIDASE-RELATED"/>
    <property type="match status" value="1"/>
</dbReference>
<evidence type="ECO:0000259" key="9">
    <source>
        <dbReference type="PROSITE" id="PS51007"/>
    </source>
</evidence>
<evidence type="ECO:0000256" key="7">
    <source>
        <dbReference type="PROSITE-ProRule" id="PRU00433"/>
    </source>
</evidence>
<dbReference type="InterPro" id="IPR036909">
    <property type="entry name" value="Cyt_c-like_dom_sf"/>
</dbReference>
<evidence type="ECO:0000256" key="6">
    <source>
        <dbReference type="ARBA" id="ARBA00023004"/>
    </source>
</evidence>
<dbReference type="PATRIC" id="fig|271065.3.peg.1436"/>
<feature type="chain" id="PRO_5003468275" evidence="8">
    <location>
        <begin position="21"/>
        <end position="435"/>
    </location>
</feature>
<sequence length="435" mass="47480">MKKIIKIGLLGAIFAPTTYANQNALTDMDFHNSSSEKIKLGQFLFYDKILSGNLNISCASCHHPMAGTGDGLALPVGEGGKGLGVTRDTGSGIDAIHERVPRNAPHLFNLGAKEFVTMFHDGRLTVNPNHPSGFDSPAGDALPAGLDHSLAAQAMFPVTSTTEMAGQAGENPVGDAATADNFTEVWSLLTARVMAIDEYRDLIHQAYPGLADQNVSFVHIANAIGAFEATAFRADNSSFDRYLRGEIKLSQGERMGHKVFKDNCMSCHSGLLQTDHQFHAIGIPQIGPGKGDGFEGHDDFGREQVTSDSLDRYRFRTPTLRNVAITGPWGHDGAYDTLEGMIRHHLNPEQSLDNYDINQARLPPRADLNQIDRLVYDDWVSREELKASIEIQSVDLSNEEVSYLIDFLNALTDTASLDMRNTVPYRVPSGLPIAD</sequence>
<dbReference type="PANTHER" id="PTHR30600:SF10">
    <property type="entry name" value="BLL6722 PROTEIN"/>
    <property type="match status" value="1"/>
</dbReference>